<keyword evidence="18" id="KW-1185">Reference proteome</keyword>
<dbReference type="InterPro" id="IPR011032">
    <property type="entry name" value="GroES-like_sf"/>
</dbReference>
<dbReference type="SMART" id="SM00829">
    <property type="entry name" value="PKS_ER"/>
    <property type="match status" value="1"/>
</dbReference>
<dbReference type="AlphaFoldDB" id="A0A1F7ZW15"/>
<dbReference type="InterPro" id="IPR013149">
    <property type="entry name" value="ADH-like_C"/>
</dbReference>
<evidence type="ECO:0000256" key="11">
    <source>
        <dbReference type="ARBA" id="ARBA00024074"/>
    </source>
</evidence>
<feature type="compositionally biased region" description="Basic and acidic residues" evidence="15">
    <location>
        <begin position="530"/>
        <end position="545"/>
    </location>
</feature>
<comment type="similarity">
    <text evidence="2 13">Belongs to the zinc-containing alcohol dehydrogenase family.</text>
</comment>
<comment type="subunit">
    <text evidence="4">Homodimer.</text>
</comment>
<evidence type="ECO:0000256" key="10">
    <source>
        <dbReference type="ARBA" id="ARBA00023054"/>
    </source>
</evidence>
<evidence type="ECO:0000256" key="9">
    <source>
        <dbReference type="ARBA" id="ARBA00023002"/>
    </source>
</evidence>
<evidence type="ECO:0000313" key="18">
    <source>
        <dbReference type="Proteomes" id="UP000179179"/>
    </source>
</evidence>
<evidence type="ECO:0000256" key="12">
    <source>
        <dbReference type="ARBA" id="ARBA00050997"/>
    </source>
</evidence>
<dbReference type="InterPro" id="IPR047109">
    <property type="entry name" value="CAD-like"/>
</dbReference>
<keyword evidence="5" id="KW-0597">Phosphoprotein</keyword>
<proteinExistence type="inferred from homology"/>
<dbReference type="CDD" id="cd05283">
    <property type="entry name" value="CAD1"/>
    <property type="match status" value="1"/>
</dbReference>
<reference evidence="17 18" key="1">
    <citation type="journal article" date="2016" name="Genome Biol. Evol.">
        <title>Draft genome sequence of an aflatoxigenic Aspergillus species, A. bombycis.</title>
        <authorList>
            <person name="Moore G.G."/>
            <person name="Mack B.M."/>
            <person name="Beltz S.B."/>
            <person name="Gilbert M.K."/>
        </authorList>
    </citation>
    <scope>NUCLEOTIDE SEQUENCE [LARGE SCALE GENOMIC DNA]</scope>
    <source>
        <strain evidence="18">NRRL 26010</strain>
    </source>
</reference>
<evidence type="ECO:0000256" key="15">
    <source>
        <dbReference type="SAM" id="MobiDB-lite"/>
    </source>
</evidence>
<evidence type="ECO:0000256" key="2">
    <source>
        <dbReference type="ARBA" id="ARBA00008072"/>
    </source>
</evidence>
<protein>
    <recommendedName>
        <fullName evidence="11">alcohol dehydrogenase (NADP(+))</fullName>
        <ecNumber evidence="11">1.1.1.2</ecNumber>
    </recommendedName>
</protein>
<dbReference type="Gene3D" id="3.40.50.720">
    <property type="entry name" value="NAD(P)-binding Rossmann-like Domain"/>
    <property type="match status" value="1"/>
</dbReference>
<evidence type="ECO:0000256" key="6">
    <source>
        <dbReference type="ARBA" id="ARBA00022723"/>
    </source>
</evidence>
<dbReference type="OrthoDB" id="312015at2759"/>
<dbReference type="EMBL" id="LYCR01000074">
    <property type="protein sequence ID" value="OGM43238.1"/>
    <property type="molecule type" value="Genomic_DNA"/>
</dbReference>
<dbReference type="InterPro" id="IPR013154">
    <property type="entry name" value="ADH-like_N"/>
</dbReference>
<sequence length="946" mass="103675">MEPHNLQAASTYINNVLLARGLLKSGRPIDFAQPENEEGGTGAAMARVINLVNDLVLRRDREAEHRENLATTIRTLRAEDAQKTLEIEKLKAKTSELARSVALAEAQERAQKANAASADATVRQLKDQVQRMKTTIQQVRAQCANDIRKRDLEMQRLKSHLAERQRGKREGLGVTTININPAVDRSSKAKLLSGGDNVNDPGYSLKQETNDFLTELCQNLSDENDSLIMLARNTVQTLKDLQGLPQGEENEEYTNGASVGTQKLSQGPVTSLPASCEELSNQMDRVLEHLRTLLTNPSFVPLEEVEVRDEEIGRLREGWEKMESRWKQAVTMMDGWHRRIADGGGSVQAEELRMGMRLDLSVDSAQDLAPVDDEETQIQSPIYEDQQAEEEEESAAKASQESVELTTASVETQLPVREERSQKSSDRALKERSENVRPARLPRKVSFTPGLHGSPCEPSGGDDTLPIKAHQSETVTRRPSRRKPESKTVRQVPSQASRLHEPKKPGPTKEPGPSSQTRMSVSQKLAAAESEARAAEQARKEGESRKRGRPVKGSKGSQDRRRSTLTNDELGELMGMTSRIPRHIQGWVAHNATSPLTFTTFNPKPFTEIDIEIAVSHCGICGTDIHTLRSGWGPADYPCVVGHEIIGTVTRIGSGVPTLASSPASREIRIGDRVGIGAQSMSCLRADCSDCADGQENYCPRITGTYNSRYADKSKAYGGFAIRWRGPAHFVFKIPDSLPSAEAAPLLCGGVTVFAPLRKYGAGPGKSIGIVGIGGLGHLGILFARALGCDRVVGISRTSSKRKDAIEGLGADAFIATDEEKKWGRTHSRSLDLIICTVDAPDMPLSQYLRLLKVDGTFVQVGAPEKPLPQLTAFSLIQKGVKVTGSNIGSPEDIRLMLRLAAEKSVLPWIQKRPMEDVNAALADMDAGKARYRYVLVNETEKQAKL</sequence>
<gene>
    <name evidence="17" type="ORF">ABOM_008136</name>
</gene>
<evidence type="ECO:0000256" key="3">
    <source>
        <dbReference type="ARBA" id="ARBA00009291"/>
    </source>
</evidence>
<feature type="compositionally biased region" description="Polar residues" evidence="15">
    <location>
        <begin position="514"/>
        <end position="523"/>
    </location>
</feature>
<evidence type="ECO:0000259" key="16">
    <source>
        <dbReference type="SMART" id="SM00829"/>
    </source>
</evidence>
<dbReference type="InterPro" id="IPR036291">
    <property type="entry name" value="NAD(P)-bd_dom_sf"/>
</dbReference>
<dbReference type="SUPFAM" id="SSF50129">
    <property type="entry name" value="GroES-like"/>
    <property type="match status" value="1"/>
</dbReference>
<dbReference type="GeneID" id="34451526"/>
<dbReference type="RefSeq" id="XP_022386955.1">
    <property type="nucleotide sequence ID" value="XM_022535265.1"/>
</dbReference>
<keyword evidence="7 13" id="KW-0862">Zinc</keyword>
<dbReference type="FunFam" id="3.40.50.720:FF:000158">
    <property type="entry name" value="Zinc-binding alcohol dehydrogenase"/>
    <property type="match status" value="1"/>
</dbReference>
<accession>A0A1F7ZW15</accession>
<dbReference type="Pfam" id="PF11559">
    <property type="entry name" value="ADIP"/>
    <property type="match status" value="1"/>
</dbReference>
<dbReference type="Proteomes" id="UP000179179">
    <property type="component" value="Unassembled WGS sequence"/>
</dbReference>
<evidence type="ECO:0000256" key="1">
    <source>
        <dbReference type="ARBA" id="ARBA00001947"/>
    </source>
</evidence>
<comment type="caution">
    <text evidence="17">The sequence shown here is derived from an EMBL/GenBank/DDBJ whole genome shotgun (WGS) entry which is preliminary data.</text>
</comment>
<comment type="similarity">
    <text evidence="3">Belongs to the ADIP family.</text>
</comment>
<evidence type="ECO:0000256" key="8">
    <source>
        <dbReference type="ARBA" id="ARBA00022857"/>
    </source>
</evidence>
<dbReference type="SUPFAM" id="SSF51735">
    <property type="entry name" value="NAD(P)-binding Rossmann-fold domains"/>
    <property type="match status" value="1"/>
</dbReference>
<keyword evidence="6 13" id="KW-0479">Metal-binding</keyword>
<dbReference type="InterPro" id="IPR021622">
    <property type="entry name" value="Afadin/alpha-actinin-bd"/>
</dbReference>
<feature type="region of interest" description="Disordered" evidence="15">
    <location>
        <begin position="384"/>
        <end position="572"/>
    </location>
</feature>
<evidence type="ECO:0000256" key="5">
    <source>
        <dbReference type="ARBA" id="ARBA00022553"/>
    </source>
</evidence>
<evidence type="ECO:0000313" key="17">
    <source>
        <dbReference type="EMBL" id="OGM43238.1"/>
    </source>
</evidence>
<evidence type="ECO:0000256" key="7">
    <source>
        <dbReference type="ARBA" id="ARBA00022833"/>
    </source>
</evidence>
<evidence type="ECO:0000256" key="13">
    <source>
        <dbReference type="RuleBase" id="RU361277"/>
    </source>
</evidence>
<feature type="domain" description="Enoyl reductase (ER)" evidence="16">
    <location>
        <begin position="591"/>
        <end position="936"/>
    </location>
</feature>
<dbReference type="Pfam" id="PF00107">
    <property type="entry name" value="ADH_zinc_N"/>
    <property type="match status" value="1"/>
</dbReference>
<dbReference type="InterPro" id="IPR020843">
    <property type="entry name" value="ER"/>
</dbReference>
<keyword evidence="9" id="KW-0560">Oxidoreductase</keyword>
<dbReference type="PANTHER" id="PTHR42683">
    <property type="entry name" value="ALDEHYDE REDUCTASE"/>
    <property type="match status" value="1"/>
</dbReference>
<keyword evidence="10 14" id="KW-0175">Coiled coil</keyword>
<feature type="compositionally biased region" description="Basic and acidic residues" evidence="15">
    <location>
        <begin position="416"/>
        <end position="437"/>
    </location>
</feature>
<dbReference type="EC" id="1.1.1.2" evidence="11"/>
<dbReference type="GO" id="GO:0008270">
    <property type="term" value="F:zinc ion binding"/>
    <property type="evidence" value="ECO:0007669"/>
    <property type="project" value="InterPro"/>
</dbReference>
<dbReference type="PROSITE" id="PS00059">
    <property type="entry name" value="ADH_ZINC"/>
    <property type="match status" value="1"/>
</dbReference>
<comment type="cofactor">
    <cofactor evidence="1 13">
        <name>Zn(2+)</name>
        <dbReference type="ChEBI" id="CHEBI:29105"/>
    </cofactor>
</comment>
<comment type="catalytic activity">
    <reaction evidence="12">
        <text>a primary alcohol + NADP(+) = an aldehyde + NADPH + H(+)</text>
        <dbReference type="Rhea" id="RHEA:15937"/>
        <dbReference type="ChEBI" id="CHEBI:15378"/>
        <dbReference type="ChEBI" id="CHEBI:15734"/>
        <dbReference type="ChEBI" id="CHEBI:17478"/>
        <dbReference type="ChEBI" id="CHEBI:57783"/>
        <dbReference type="ChEBI" id="CHEBI:58349"/>
        <dbReference type="EC" id="1.1.1.2"/>
    </reaction>
    <physiologicalReaction direction="left-to-right" evidence="12">
        <dbReference type="Rhea" id="RHEA:15938"/>
    </physiologicalReaction>
    <physiologicalReaction direction="right-to-left" evidence="12">
        <dbReference type="Rhea" id="RHEA:15939"/>
    </physiologicalReaction>
</comment>
<feature type="coiled-coil region" evidence="14">
    <location>
        <begin position="73"/>
        <end position="142"/>
    </location>
</feature>
<dbReference type="InterPro" id="IPR002328">
    <property type="entry name" value="ADH_Zn_CS"/>
</dbReference>
<evidence type="ECO:0000256" key="4">
    <source>
        <dbReference type="ARBA" id="ARBA00011738"/>
    </source>
</evidence>
<dbReference type="STRING" id="109264.A0A1F7ZW15"/>
<organism evidence="17 18">
    <name type="scientific">Aspergillus bombycis</name>
    <dbReference type="NCBI Taxonomy" id="109264"/>
    <lineage>
        <taxon>Eukaryota</taxon>
        <taxon>Fungi</taxon>
        <taxon>Dikarya</taxon>
        <taxon>Ascomycota</taxon>
        <taxon>Pezizomycotina</taxon>
        <taxon>Eurotiomycetes</taxon>
        <taxon>Eurotiomycetidae</taxon>
        <taxon>Eurotiales</taxon>
        <taxon>Aspergillaceae</taxon>
        <taxon>Aspergillus</taxon>
    </lineage>
</organism>
<dbReference type="GO" id="GO:0008106">
    <property type="term" value="F:alcohol dehydrogenase (NADP+) activity"/>
    <property type="evidence" value="ECO:0007669"/>
    <property type="project" value="UniProtKB-EC"/>
</dbReference>
<dbReference type="GO" id="GO:0006066">
    <property type="term" value="P:alcohol metabolic process"/>
    <property type="evidence" value="ECO:0007669"/>
    <property type="project" value="UniProtKB-ARBA"/>
</dbReference>
<name>A0A1F7ZW15_9EURO</name>
<keyword evidence="8" id="KW-0521">NADP</keyword>
<dbReference type="Pfam" id="PF08240">
    <property type="entry name" value="ADH_N"/>
    <property type="match status" value="1"/>
</dbReference>
<evidence type="ECO:0000256" key="14">
    <source>
        <dbReference type="SAM" id="Coils"/>
    </source>
</evidence>
<dbReference type="Gene3D" id="3.90.180.10">
    <property type="entry name" value="Medium-chain alcohol dehydrogenases, catalytic domain"/>
    <property type="match status" value="1"/>
</dbReference>